<protein>
    <submittedName>
        <fullName evidence="4">Nitroreductase family protein</fullName>
    </submittedName>
</protein>
<comment type="similarity">
    <text evidence="1">Belongs to the nitroreductase family.</text>
</comment>
<proteinExistence type="inferred from homology"/>
<dbReference type="InterPro" id="IPR000415">
    <property type="entry name" value="Nitroreductase-like"/>
</dbReference>
<evidence type="ECO:0000313" key="5">
    <source>
        <dbReference type="Proteomes" id="UP000601522"/>
    </source>
</evidence>
<dbReference type="Gene3D" id="3.40.109.10">
    <property type="entry name" value="NADH Oxidase"/>
    <property type="match status" value="1"/>
</dbReference>
<evidence type="ECO:0000259" key="3">
    <source>
        <dbReference type="Pfam" id="PF00881"/>
    </source>
</evidence>
<keyword evidence="2" id="KW-0560">Oxidoreductase</keyword>
<dbReference type="PANTHER" id="PTHR43673">
    <property type="entry name" value="NAD(P)H NITROREDUCTASE YDGI-RELATED"/>
    <property type="match status" value="1"/>
</dbReference>
<comment type="caution">
    <text evidence="4">The sequence shown here is derived from an EMBL/GenBank/DDBJ whole genome shotgun (WGS) entry which is preliminary data.</text>
</comment>
<dbReference type="CDD" id="cd02151">
    <property type="entry name" value="nitroreductase"/>
    <property type="match status" value="1"/>
</dbReference>
<sequence>MLDLLINRRSIRKYKDQKVEKDKLDKILKGALTSPSGRSIRPWELIVVDNKETLEKLATSRGGASKPLANAPLAIVVTANPELTDVWIEDASIISVVIQLMAQSLGLGSCWIQSRERFTQDNESVSEYVKSILNIPENYTVESMIAIGYPDEEKDLHETDLLLNKVHYNKY</sequence>
<dbReference type="EMBL" id="JACRTK010000004">
    <property type="protein sequence ID" value="MBC8591366.1"/>
    <property type="molecule type" value="Genomic_DNA"/>
</dbReference>
<dbReference type="SUPFAM" id="SSF55469">
    <property type="entry name" value="FMN-dependent nitroreductase-like"/>
    <property type="match status" value="1"/>
</dbReference>
<reference evidence="4 5" key="1">
    <citation type="submission" date="2020-08" db="EMBL/GenBank/DDBJ databases">
        <title>Genome public.</title>
        <authorList>
            <person name="Liu C."/>
            <person name="Sun Q."/>
        </authorList>
    </citation>
    <scope>NUCLEOTIDE SEQUENCE [LARGE SCALE GENOMIC DNA]</scope>
    <source>
        <strain evidence="4 5">NSJ-26</strain>
    </source>
</reference>
<feature type="domain" description="Nitroreductase" evidence="3">
    <location>
        <begin position="7"/>
        <end position="58"/>
    </location>
</feature>
<dbReference type="GO" id="GO:0016491">
    <property type="term" value="F:oxidoreductase activity"/>
    <property type="evidence" value="ECO:0007669"/>
    <property type="project" value="UniProtKB-KW"/>
</dbReference>
<dbReference type="InterPro" id="IPR029479">
    <property type="entry name" value="Nitroreductase"/>
</dbReference>
<dbReference type="Proteomes" id="UP000601522">
    <property type="component" value="Unassembled WGS sequence"/>
</dbReference>
<accession>A0A926F0Z5</accession>
<dbReference type="AlphaFoldDB" id="A0A926F0Z5"/>
<organism evidence="4 5">
    <name type="scientific">Wansuia hejianensis</name>
    <dbReference type="NCBI Taxonomy" id="2763667"/>
    <lineage>
        <taxon>Bacteria</taxon>
        <taxon>Bacillati</taxon>
        <taxon>Bacillota</taxon>
        <taxon>Clostridia</taxon>
        <taxon>Lachnospirales</taxon>
        <taxon>Lachnospiraceae</taxon>
        <taxon>Wansuia</taxon>
    </lineage>
</organism>
<feature type="domain" description="Nitroreductase" evidence="3">
    <location>
        <begin position="64"/>
        <end position="149"/>
    </location>
</feature>
<dbReference type="RefSeq" id="WP_249324233.1">
    <property type="nucleotide sequence ID" value="NZ_JACRTK010000004.1"/>
</dbReference>
<gene>
    <name evidence="4" type="ORF">H8689_09615</name>
</gene>
<evidence type="ECO:0000256" key="1">
    <source>
        <dbReference type="ARBA" id="ARBA00007118"/>
    </source>
</evidence>
<dbReference type="PANTHER" id="PTHR43673:SF10">
    <property type="entry name" value="NADH DEHYDROGENASE_NAD(P)H NITROREDUCTASE XCC3605-RELATED"/>
    <property type="match status" value="1"/>
</dbReference>
<dbReference type="Pfam" id="PF00881">
    <property type="entry name" value="Nitroreductase"/>
    <property type="match status" value="2"/>
</dbReference>
<evidence type="ECO:0000256" key="2">
    <source>
        <dbReference type="ARBA" id="ARBA00023002"/>
    </source>
</evidence>
<evidence type="ECO:0000313" key="4">
    <source>
        <dbReference type="EMBL" id="MBC8591366.1"/>
    </source>
</evidence>
<keyword evidence="5" id="KW-1185">Reference proteome</keyword>
<name>A0A926F0Z5_9FIRM</name>